<dbReference type="EMBL" id="PGCK01000012">
    <property type="protein sequence ID" value="MCD1295929.1"/>
    <property type="molecule type" value="Genomic_DNA"/>
</dbReference>
<name>A0AAP2REN4_9EURY</name>
<reference evidence="1 2" key="1">
    <citation type="submission" date="2017-11" db="EMBL/GenBank/DDBJ databases">
        <title>Isolation and Characterization of Family Methanocellaceae Species from Potential Methane Hydrate Area Offshore Southwestern Taiwan.</title>
        <authorList>
            <person name="Zhang W.-L."/>
            <person name="Chen W.-C."/>
            <person name="Lai M.-C."/>
            <person name="Chen S.-C."/>
        </authorList>
    </citation>
    <scope>NUCLEOTIDE SEQUENCE [LARGE SCALE GENOMIC DNA]</scope>
    <source>
        <strain evidence="1 2">CWC-04</strain>
    </source>
</reference>
<dbReference type="PANTHER" id="PTHR30289:SF1">
    <property type="entry name" value="PEBP (PHOSPHATIDYLETHANOLAMINE-BINDING PROTEIN) FAMILY PROTEIN"/>
    <property type="match status" value="1"/>
</dbReference>
<dbReference type="PANTHER" id="PTHR30289">
    <property type="entry name" value="UNCHARACTERIZED PROTEIN YBCL-RELATED"/>
    <property type="match status" value="1"/>
</dbReference>
<dbReference type="Gene3D" id="3.90.280.10">
    <property type="entry name" value="PEBP-like"/>
    <property type="match status" value="1"/>
</dbReference>
<dbReference type="GO" id="GO:0004860">
    <property type="term" value="F:protein kinase inhibitor activity"/>
    <property type="evidence" value="ECO:0007669"/>
    <property type="project" value="UniProtKB-KW"/>
</dbReference>
<accession>A0AAP2REN4</accession>
<protein>
    <submittedName>
        <fullName evidence="1">YbhB/YbcL family Raf kinase inhibitor-like protein</fullName>
    </submittedName>
</protein>
<dbReference type="Proteomes" id="UP001320159">
    <property type="component" value="Unassembled WGS sequence"/>
</dbReference>
<keyword evidence="2" id="KW-1185">Reference proteome</keyword>
<dbReference type="InterPro" id="IPR005247">
    <property type="entry name" value="YbhB_YbcL/LppC-like"/>
</dbReference>
<dbReference type="InterPro" id="IPR008914">
    <property type="entry name" value="PEBP"/>
</dbReference>
<keyword evidence="1" id="KW-0649">Protein kinase inhibitor</keyword>
<dbReference type="InterPro" id="IPR036610">
    <property type="entry name" value="PEBP-like_sf"/>
</dbReference>
<dbReference type="SUPFAM" id="SSF49777">
    <property type="entry name" value="PEBP-like"/>
    <property type="match status" value="1"/>
</dbReference>
<dbReference type="NCBIfam" id="TIGR00481">
    <property type="entry name" value="YbhB/YbcL family Raf kinase inhibitor-like protein"/>
    <property type="match status" value="1"/>
</dbReference>
<proteinExistence type="predicted"/>
<evidence type="ECO:0000313" key="2">
    <source>
        <dbReference type="Proteomes" id="UP001320159"/>
    </source>
</evidence>
<dbReference type="AlphaFoldDB" id="A0AAP2REN4"/>
<organism evidence="1 2">
    <name type="scientific">Methanooceanicella nereidis</name>
    <dbReference type="NCBI Taxonomy" id="2052831"/>
    <lineage>
        <taxon>Archaea</taxon>
        <taxon>Methanobacteriati</taxon>
        <taxon>Methanobacteriota</taxon>
        <taxon>Stenosarchaea group</taxon>
        <taxon>Methanomicrobia</taxon>
        <taxon>Methanocellales</taxon>
        <taxon>Methanocellaceae</taxon>
        <taxon>Methanooceanicella</taxon>
    </lineage>
</organism>
<comment type="caution">
    <text evidence="1">The sequence shown here is derived from an EMBL/GenBank/DDBJ whole genome shotgun (WGS) entry which is preliminary data.</text>
</comment>
<sequence length="160" mass="17426">MSMKQAVMNLTITSPVFKNGETIPEKYTCDGTDISPQLSWSGVPEGTESFVLIADDPDAPGRTFTHWVLFNIPSDVTSLQENVPKIEKLDNGAIHGMTDFGKVGYGGPCPPAGKPHRYYFKVYALDTKLDLSSGASKRSVMDAMERHVLAAGELIGKYGR</sequence>
<gene>
    <name evidence="1" type="ORF">CUJ83_13080</name>
</gene>
<dbReference type="Pfam" id="PF01161">
    <property type="entry name" value="PBP"/>
    <property type="match status" value="1"/>
</dbReference>
<dbReference type="CDD" id="cd00865">
    <property type="entry name" value="PEBP_bact_arch"/>
    <property type="match status" value="1"/>
</dbReference>
<evidence type="ECO:0000313" key="1">
    <source>
        <dbReference type="EMBL" id="MCD1295929.1"/>
    </source>
</evidence>